<dbReference type="PROSITE" id="PS50110">
    <property type="entry name" value="RESPONSE_REGULATORY"/>
    <property type="match status" value="1"/>
</dbReference>
<evidence type="ECO:0000256" key="3">
    <source>
        <dbReference type="PROSITE-ProRule" id="PRU00169"/>
    </source>
</evidence>
<dbReference type="EMBL" id="BAABUK010000020">
    <property type="protein sequence ID" value="GAA5814327.1"/>
    <property type="molecule type" value="Genomic_DNA"/>
</dbReference>
<keyword evidence="3" id="KW-0597">Phosphoprotein</keyword>
<name>A0ABP9Z5E7_9FUNG</name>
<evidence type="ECO:0000256" key="1">
    <source>
        <dbReference type="ARBA" id="ARBA00022723"/>
    </source>
</evidence>
<evidence type="ECO:0000259" key="6">
    <source>
        <dbReference type="PROSITE" id="PS50110"/>
    </source>
</evidence>
<evidence type="ECO:0000256" key="5">
    <source>
        <dbReference type="SAM" id="MobiDB-lite"/>
    </source>
</evidence>
<evidence type="ECO:0000256" key="4">
    <source>
        <dbReference type="RuleBase" id="RU363067"/>
    </source>
</evidence>
<organism evidence="8 9">
    <name type="scientific">Mucor flavus</name>
    <dbReference type="NCBI Taxonomy" id="439312"/>
    <lineage>
        <taxon>Eukaryota</taxon>
        <taxon>Fungi</taxon>
        <taxon>Fungi incertae sedis</taxon>
        <taxon>Mucoromycota</taxon>
        <taxon>Mucoromycotina</taxon>
        <taxon>Mucoromycetes</taxon>
        <taxon>Mucorales</taxon>
        <taxon>Mucorineae</taxon>
        <taxon>Mucoraceae</taxon>
        <taxon>Mucor</taxon>
    </lineage>
</organism>
<dbReference type="Proteomes" id="UP001473302">
    <property type="component" value="Unassembled WGS sequence"/>
</dbReference>
<keyword evidence="2 4" id="KW-0378">Hydrolase</keyword>
<evidence type="ECO:0000259" key="7">
    <source>
        <dbReference type="PROSITE" id="PS51845"/>
    </source>
</evidence>
<sequence>MKRLNPNNCSVLVFYNHEQDFASTLDLLSKVFSDVIVKSTESQVISQLKQHSTTSTLLLIDAESCHTKTMEECPPLLLTIVDLLKQGLITNVVPIVCSTLDSPSYMVKCLQSGAADFVLKPLSEDVAKTLFLNVTRNRLLHAESTLEKVEQTSSIWDSQQGKKGQVWSKFRNRLKGVFLEENWYVVFVYNSASFNEYHRLSKLVAEYYTPKPSVRRSSMASMLSWDFSPLDLDNKDLIQVVFMILNHTLMSFDELEALRVPNGDLYHFIFDICNSYHSSNPYHNFRHAVDVLQANYYFLCKIGAIEPMCPMIRSEDPMIKQLLQPIDIFALLMASIGHDVGHPGVNNNFMITTSTPLAILYNDKSVLESFHAMSFFHLLKEHCFGQLTDLRANPEYSIFRKIVVNSILATDMSMHDEYVHKITDQAERIKNIDLTDKSACEKEKVLLCGALIKCADISNCARPFESAKEWAKILAQEFFEQGDLERELGMPVLPINERGKICLEDFQISFKKFVALKLFESICKVTTNMQFTIDYIHENINIWESMKSKREPVDKLVTTPNTIPPQPTPDGSCTPSQRPRSGI</sequence>
<dbReference type="PROSITE" id="PS51845">
    <property type="entry name" value="PDEASE_I_2"/>
    <property type="match status" value="1"/>
</dbReference>
<dbReference type="PROSITE" id="PS00126">
    <property type="entry name" value="PDEASE_I_1"/>
    <property type="match status" value="1"/>
</dbReference>
<dbReference type="EC" id="3.1.4.-" evidence="4"/>
<evidence type="ECO:0000313" key="8">
    <source>
        <dbReference type="EMBL" id="GAA5814327.1"/>
    </source>
</evidence>
<dbReference type="InterPro" id="IPR002073">
    <property type="entry name" value="PDEase_catalytic_dom"/>
</dbReference>
<dbReference type="InterPro" id="IPR036971">
    <property type="entry name" value="PDEase_catalytic_dom_sf"/>
</dbReference>
<comment type="cofactor">
    <cofactor evidence="4">
        <name>a divalent metal cation</name>
        <dbReference type="ChEBI" id="CHEBI:60240"/>
    </cofactor>
    <text evidence="4">Binds 2 divalent metal cations per subunit. Site 1 may preferentially bind zinc ions, while site 2 has a preference for magnesium and/or manganese ions.</text>
</comment>
<dbReference type="SMART" id="SM00471">
    <property type="entry name" value="HDc"/>
    <property type="match status" value="1"/>
</dbReference>
<accession>A0ABP9Z5E7</accession>
<dbReference type="Gene3D" id="1.10.1300.10">
    <property type="entry name" value="3'5'-cyclic nucleotide phosphodiesterase, catalytic domain"/>
    <property type="match status" value="1"/>
</dbReference>
<dbReference type="InterPro" id="IPR023088">
    <property type="entry name" value="PDEase"/>
</dbReference>
<keyword evidence="1 4" id="KW-0479">Metal-binding</keyword>
<dbReference type="InterPro" id="IPR003607">
    <property type="entry name" value="HD/PDEase_dom"/>
</dbReference>
<dbReference type="InterPro" id="IPR023174">
    <property type="entry name" value="PDEase_CS"/>
</dbReference>
<comment type="similarity">
    <text evidence="4">Belongs to the cyclic nucleotide phosphodiesterase family.</text>
</comment>
<reference evidence="8 9" key="1">
    <citation type="submission" date="2024-04" db="EMBL/GenBank/DDBJ databases">
        <title>genome sequences of Mucor flavus KT1a and Helicostylum pulchrum KT1b strains isolated from the surface of a dry-aged beef.</title>
        <authorList>
            <person name="Toyotome T."/>
            <person name="Hosono M."/>
            <person name="Torimaru M."/>
            <person name="Fukuda K."/>
            <person name="Mikami N."/>
        </authorList>
    </citation>
    <scope>NUCLEOTIDE SEQUENCE [LARGE SCALE GENOMIC DNA]</scope>
    <source>
        <strain evidence="8 9">KT1a</strain>
    </source>
</reference>
<dbReference type="SUPFAM" id="SSF52172">
    <property type="entry name" value="CheY-like"/>
    <property type="match status" value="1"/>
</dbReference>
<evidence type="ECO:0000313" key="9">
    <source>
        <dbReference type="Proteomes" id="UP001473302"/>
    </source>
</evidence>
<proteinExistence type="inferred from homology"/>
<dbReference type="SUPFAM" id="SSF109604">
    <property type="entry name" value="HD-domain/PDEase-like"/>
    <property type="match status" value="1"/>
</dbReference>
<evidence type="ECO:0000256" key="2">
    <source>
        <dbReference type="ARBA" id="ARBA00022801"/>
    </source>
</evidence>
<dbReference type="Gene3D" id="3.40.50.2300">
    <property type="match status" value="1"/>
</dbReference>
<feature type="domain" description="Response regulatory" evidence="6">
    <location>
        <begin position="10"/>
        <end position="135"/>
    </location>
</feature>
<feature type="modified residue" description="4-aspartylphosphate" evidence="3">
    <location>
        <position position="61"/>
    </location>
</feature>
<gene>
    <name evidence="8" type="ORF">MFLAVUS_007821</name>
</gene>
<dbReference type="PANTHER" id="PTHR11347">
    <property type="entry name" value="CYCLIC NUCLEOTIDE PHOSPHODIESTERASE"/>
    <property type="match status" value="1"/>
</dbReference>
<feature type="compositionally biased region" description="Polar residues" evidence="5">
    <location>
        <begin position="571"/>
        <end position="583"/>
    </location>
</feature>
<feature type="region of interest" description="Disordered" evidence="5">
    <location>
        <begin position="555"/>
        <end position="583"/>
    </location>
</feature>
<protein>
    <recommendedName>
        <fullName evidence="4">Phosphodiesterase</fullName>
        <ecNumber evidence="4">3.1.4.-</ecNumber>
    </recommendedName>
</protein>
<feature type="domain" description="PDEase" evidence="7">
    <location>
        <begin position="196"/>
        <end position="550"/>
    </location>
</feature>
<dbReference type="CDD" id="cd00077">
    <property type="entry name" value="HDc"/>
    <property type="match status" value="1"/>
</dbReference>
<dbReference type="InterPro" id="IPR011006">
    <property type="entry name" value="CheY-like_superfamily"/>
</dbReference>
<dbReference type="Pfam" id="PF00233">
    <property type="entry name" value="PDEase_I"/>
    <property type="match status" value="1"/>
</dbReference>
<comment type="caution">
    <text evidence="8">The sequence shown here is derived from an EMBL/GenBank/DDBJ whole genome shotgun (WGS) entry which is preliminary data.</text>
</comment>
<dbReference type="PRINTS" id="PR00387">
    <property type="entry name" value="PDIESTERASE1"/>
</dbReference>
<keyword evidence="9" id="KW-1185">Reference proteome</keyword>
<dbReference type="InterPro" id="IPR001789">
    <property type="entry name" value="Sig_transdc_resp-reg_receiver"/>
</dbReference>